<dbReference type="PROSITE" id="PS51819">
    <property type="entry name" value="VOC"/>
    <property type="match status" value="1"/>
</dbReference>
<sequence length="138" mass="15067">MARPLDAILETALYASDLDAAFAFYGETLGLELVSDARPRHVFFRLGTQMLLIFYPARTETPGGPPGLPVPTHGARGPGHVCFTVARDDLDGWRTRLAEAGTGIEADFEWPNGARSLYFRDPAGNSLEMAEPKLWFGA</sequence>
<dbReference type="Proteomes" id="UP000436016">
    <property type="component" value="Unassembled WGS sequence"/>
</dbReference>
<dbReference type="PANTHER" id="PTHR21366">
    <property type="entry name" value="GLYOXALASE FAMILY PROTEIN"/>
    <property type="match status" value="1"/>
</dbReference>
<proteinExistence type="predicted"/>
<dbReference type="Pfam" id="PF00903">
    <property type="entry name" value="Glyoxalase"/>
    <property type="match status" value="1"/>
</dbReference>
<keyword evidence="2" id="KW-0223">Dioxygenase</keyword>
<dbReference type="GO" id="GO:0051213">
    <property type="term" value="F:dioxygenase activity"/>
    <property type="evidence" value="ECO:0007669"/>
    <property type="project" value="UniProtKB-KW"/>
</dbReference>
<evidence type="ECO:0000259" key="1">
    <source>
        <dbReference type="PROSITE" id="PS51819"/>
    </source>
</evidence>
<feature type="domain" description="VOC" evidence="1">
    <location>
        <begin position="7"/>
        <end position="132"/>
    </location>
</feature>
<reference evidence="2 3" key="1">
    <citation type="submission" date="2019-12" db="EMBL/GenBank/DDBJ databases">
        <title>Strain KN286 was isolated from seawater, which was collected from Caroline Seamount in the tropical western Pacific.</title>
        <authorList>
            <person name="Wang Q."/>
        </authorList>
    </citation>
    <scope>NUCLEOTIDE SEQUENCE [LARGE SCALE GENOMIC DNA]</scope>
    <source>
        <strain evidence="2 3">KN286</strain>
    </source>
</reference>
<dbReference type="AlphaFoldDB" id="A0A6B0TMV9"/>
<keyword evidence="3" id="KW-1185">Reference proteome</keyword>
<accession>A0A6B0TMV9</accession>
<evidence type="ECO:0000313" key="3">
    <source>
        <dbReference type="Proteomes" id="UP000436016"/>
    </source>
</evidence>
<dbReference type="EMBL" id="WUWG01000003">
    <property type="protein sequence ID" value="MXU65930.1"/>
    <property type="molecule type" value="Genomic_DNA"/>
</dbReference>
<keyword evidence="2" id="KW-0560">Oxidoreductase</keyword>
<comment type="caution">
    <text evidence="2">The sequence shown here is derived from an EMBL/GenBank/DDBJ whole genome shotgun (WGS) entry which is preliminary data.</text>
</comment>
<name>A0A6B0TMV9_9RHOB</name>
<protein>
    <submittedName>
        <fullName evidence="2">Glyoxalase/bleomycin resistance/extradiol dioxygenase family protein</fullName>
    </submittedName>
</protein>
<dbReference type="InterPro" id="IPR029068">
    <property type="entry name" value="Glyas_Bleomycin-R_OHBP_Dase"/>
</dbReference>
<evidence type="ECO:0000313" key="2">
    <source>
        <dbReference type="EMBL" id="MXU65930.1"/>
    </source>
</evidence>
<dbReference type="PANTHER" id="PTHR21366:SF22">
    <property type="entry name" value="VOC DOMAIN-CONTAINING PROTEIN"/>
    <property type="match status" value="1"/>
</dbReference>
<gene>
    <name evidence="2" type="ORF">GSH16_10750</name>
</gene>
<dbReference type="InterPro" id="IPR050383">
    <property type="entry name" value="GlyoxalaseI/FosfomycinResist"/>
</dbReference>
<dbReference type="SUPFAM" id="SSF54593">
    <property type="entry name" value="Glyoxalase/Bleomycin resistance protein/Dihydroxybiphenyl dioxygenase"/>
    <property type="match status" value="1"/>
</dbReference>
<dbReference type="Gene3D" id="3.10.180.10">
    <property type="entry name" value="2,3-Dihydroxybiphenyl 1,2-Dioxygenase, domain 1"/>
    <property type="match status" value="1"/>
</dbReference>
<dbReference type="RefSeq" id="WP_160854850.1">
    <property type="nucleotide sequence ID" value="NZ_WUWG01000003.1"/>
</dbReference>
<dbReference type="InterPro" id="IPR037523">
    <property type="entry name" value="VOC_core"/>
</dbReference>
<dbReference type="InterPro" id="IPR004360">
    <property type="entry name" value="Glyas_Fos-R_dOase_dom"/>
</dbReference>
<organism evidence="2 3">
    <name type="scientific">Oceanomicrobium pacificus</name>
    <dbReference type="NCBI Taxonomy" id="2692916"/>
    <lineage>
        <taxon>Bacteria</taxon>
        <taxon>Pseudomonadati</taxon>
        <taxon>Pseudomonadota</taxon>
        <taxon>Alphaproteobacteria</taxon>
        <taxon>Rhodobacterales</taxon>
        <taxon>Paracoccaceae</taxon>
        <taxon>Oceanomicrobium</taxon>
    </lineage>
</organism>